<dbReference type="InterPro" id="IPR039920">
    <property type="entry name" value="MMS19"/>
</dbReference>
<comment type="function">
    <text evidence="5">Key component of the cytosolic iron-sulfur protein assembly (CIA) complex, a multiprotein complex that mediates the incorporation of iron-sulfur cluster into apoproteins specifically involved in DNA metabolism and genomic integrity. In the CIA complex, MMS19 acts as an adapter between early-acting CIA components and a subset of cellular target iron-sulfur proteins.</text>
</comment>
<proteinExistence type="inferred from homology"/>
<dbReference type="Pfam" id="PF12460">
    <property type="entry name" value="MMS19_C"/>
    <property type="match status" value="1"/>
</dbReference>
<evidence type="ECO:0000256" key="5">
    <source>
        <dbReference type="RuleBase" id="RU367072"/>
    </source>
</evidence>
<reference evidence="8" key="1">
    <citation type="submission" date="2020-06" db="EMBL/GenBank/DDBJ databases">
        <authorList>
            <person name="Li T."/>
            <person name="Hu X."/>
            <person name="Zhang T."/>
            <person name="Song X."/>
            <person name="Zhang H."/>
            <person name="Dai N."/>
            <person name="Sheng W."/>
            <person name="Hou X."/>
            <person name="Wei L."/>
        </authorList>
    </citation>
    <scope>NUCLEOTIDE SEQUENCE</scope>
    <source>
        <strain evidence="8">G02</strain>
        <tissue evidence="8">Leaf</tissue>
    </source>
</reference>
<organism evidence="8">
    <name type="scientific">Sesamum radiatum</name>
    <name type="common">Black benniseed</name>
    <dbReference type="NCBI Taxonomy" id="300843"/>
    <lineage>
        <taxon>Eukaryota</taxon>
        <taxon>Viridiplantae</taxon>
        <taxon>Streptophyta</taxon>
        <taxon>Embryophyta</taxon>
        <taxon>Tracheophyta</taxon>
        <taxon>Spermatophyta</taxon>
        <taxon>Magnoliopsida</taxon>
        <taxon>eudicotyledons</taxon>
        <taxon>Gunneridae</taxon>
        <taxon>Pentapetalae</taxon>
        <taxon>asterids</taxon>
        <taxon>lamiids</taxon>
        <taxon>Lamiales</taxon>
        <taxon>Pedaliaceae</taxon>
        <taxon>Sesamum</taxon>
    </lineage>
</organism>
<comment type="similarity">
    <text evidence="2 5">Belongs to the MET18/MMS19 family.</text>
</comment>
<dbReference type="EMBL" id="JACGWJ010000017">
    <property type="protein sequence ID" value="KAL0354627.1"/>
    <property type="molecule type" value="Genomic_DNA"/>
</dbReference>
<feature type="region of interest" description="Disordered" evidence="6">
    <location>
        <begin position="593"/>
        <end position="645"/>
    </location>
</feature>
<dbReference type="InterPro" id="IPR011989">
    <property type="entry name" value="ARM-like"/>
</dbReference>
<comment type="caution">
    <text evidence="8">The sequence shown here is derived from an EMBL/GenBank/DDBJ whole genome shotgun (WGS) entry which is preliminary data.</text>
</comment>
<evidence type="ECO:0000256" key="3">
    <source>
        <dbReference type="ARBA" id="ARBA00022737"/>
    </source>
</evidence>
<dbReference type="Gene3D" id="1.25.10.10">
    <property type="entry name" value="Leucine-rich Repeat Variant"/>
    <property type="match status" value="1"/>
</dbReference>
<sequence length="797" mass="87375">SFVQPKGEDDDVKREELARALMLAFASTPLFEPFSVPLLLEKLSSSLPSAKVHGNHKSDELTIKLLDTYSQKVLPWFLEIGGSEEVQLNFALSIWDKIENFRSLNLSLPEFASDLLGATMTAMKKAVGSCSEESQEIIINKASGVLFSSTVFGSMGFKSGCSLLKEEGLQQTQNYGNSSGRDEWLTSLFASVVVALRPQTGIPNGKMILQLFITSLLNGHVPSAYALGSLVNKLPLETKGMESSRKLSLNEVLDMIFYSFVGTCLNDSTSGNDGSGVNISSLRLNTSRIQSEINVVIGLAWIGKGLLMRGHEKVKDITMTLLNFLTLDCEAGVSKQFQNLVEVLDEEGVHQLMKCAGDAFHIIMSDSGECLNRVYHATVRPLYKQRFFSTIMPILLSLVVKSESSFVRSMLCRAFAHVVSDTPLTAILGEAKKAVRETAIQCLVAVSELPHARVYPLRTKVEKLQIQAYNFASHIIVQCVVHVDFVLRAISKALDDPKRIVRQEAVRCRQACPTSVAETCAPDEIPRVLPRKISGSAEKMDGGGAESLQEDVHAPTSHAQPEEIERKARVDAVWQQMNKGVSAKTLKSILENQSSVANKPRQKNPGSKSSTGWKTYLGLGLKKTPSPEKGVPEKRPSISQNGTSEDAKKLAAAALSAVKDAAAAAANAGRGKVEITEVRDFAGEEIEVKKLVDAASKEAAEKGKGAAGATSAVDAVLEQIKKKPKLSVLDKTKKDWGEFKEENKGMEDELDAYKKSSNQYLDKVSFLQRADYREFERERDARLALQSKRRTEMRDDL</sequence>
<feature type="compositionally biased region" description="Polar residues" evidence="6">
    <location>
        <begin position="604"/>
        <end position="613"/>
    </location>
</feature>
<keyword evidence="3" id="KW-0677">Repeat</keyword>
<reference evidence="8" key="2">
    <citation type="journal article" date="2024" name="Plant">
        <title>Genomic evolution and insights into agronomic trait innovations of Sesamum species.</title>
        <authorList>
            <person name="Miao H."/>
            <person name="Wang L."/>
            <person name="Qu L."/>
            <person name="Liu H."/>
            <person name="Sun Y."/>
            <person name="Le M."/>
            <person name="Wang Q."/>
            <person name="Wei S."/>
            <person name="Zheng Y."/>
            <person name="Lin W."/>
            <person name="Duan Y."/>
            <person name="Cao H."/>
            <person name="Xiong S."/>
            <person name="Wang X."/>
            <person name="Wei L."/>
            <person name="Li C."/>
            <person name="Ma Q."/>
            <person name="Ju M."/>
            <person name="Zhao R."/>
            <person name="Li G."/>
            <person name="Mu C."/>
            <person name="Tian Q."/>
            <person name="Mei H."/>
            <person name="Zhang T."/>
            <person name="Gao T."/>
            <person name="Zhang H."/>
        </authorList>
    </citation>
    <scope>NUCLEOTIDE SEQUENCE</scope>
    <source>
        <strain evidence="8">G02</strain>
    </source>
</reference>
<evidence type="ECO:0000256" key="1">
    <source>
        <dbReference type="ARBA" id="ARBA00004123"/>
    </source>
</evidence>
<dbReference type="InterPro" id="IPR024687">
    <property type="entry name" value="MMS19_C"/>
</dbReference>
<keyword evidence="5" id="KW-0227">DNA damage</keyword>
<feature type="domain" description="BCNT-C" evidence="7">
    <location>
        <begin position="707"/>
        <end position="788"/>
    </location>
</feature>
<evidence type="ECO:0000256" key="4">
    <source>
        <dbReference type="ARBA" id="ARBA00023242"/>
    </source>
</evidence>
<dbReference type="Pfam" id="PF14500">
    <property type="entry name" value="MMS19_N"/>
    <property type="match status" value="1"/>
</dbReference>
<dbReference type="GO" id="GO:0051604">
    <property type="term" value="P:protein maturation"/>
    <property type="evidence" value="ECO:0007669"/>
    <property type="project" value="UniProtKB-UniRule"/>
</dbReference>
<dbReference type="GO" id="GO:0097361">
    <property type="term" value="C:cytosolic [4Fe-4S] assembly targeting complex"/>
    <property type="evidence" value="ECO:0007669"/>
    <property type="project" value="UniProtKB-UniRule"/>
</dbReference>
<evidence type="ECO:0000256" key="6">
    <source>
        <dbReference type="SAM" id="MobiDB-lite"/>
    </source>
</evidence>
<dbReference type="SUPFAM" id="SSF48371">
    <property type="entry name" value="ARM repeat"/>
    <property type="match status" value="1"/>
</dbReference>
<dbReference type="InterPro" id="IPR029240">
    <property type="entry name" value="MMS19_N"/>
</dbReference>
<accession>A0AAW2PHX9</accession>
<comment type="subcellular location">
    <subcellularLocation>
        <location evidence="1 5">Nucleus</location>
    </subcellularLocation>
</comment>
<dbReference type="GO" id="GO:0016226">
    <property type="term" value="P:iron-sulfur cluster assembly"/>
    <property type="evidence" value="ECO:0007669"/>
    <property type="project" value="UniProtKB-UniRule"/>
</dbReference>
<evidence type="ECO:0000259" key="7">
    <source>
        <dbReference type="PROSITE" id="PS51279"/>
    </source>
</evidence>
<keyword evidence="4 5" id="KW-0539">Nucleus</keyword>
<dbReference type="GO" id="GO:0005634">
    <property type="term" value="C:nucleus"/>
    <property type="evidence" value="ECO:0007669"/>
    <property type="project" value="UniProtKB-SubCell"/>
</dbReference>
<keyword evidence="5" id="KW-0234">DNA repair</keyword>
<protein>
    <recommendedName>
        <fullName evidence="5">MMS19 nucleotide excision repair protein</fullName>
    </recommendedName>
</protein>
<dbReference type="InterPro" id="IPR011421">
    <property type="entry name" value="BCNT-C"/>
</dbReference>
<dbReference type="PANTHER" id="PTHR12891">
    <property type="entry name" value="DNA REPAIR/TRANSCRIPTION PROTEIN MET18/MMS19"/>
    <property type="match status" value="1"/>
</dbReference>
<feature type="region of interest" description="Disordered" evidence="6">
    <location>
        <begin position="535"/>
        <end position="565"/>
    </location>
</feature>
<name>A0AAW2PHX9_SESRA</name>
<feature type="non-terminal residue" evidence="8">
    <location>
        <position position="1"/>
    </location>
</feature>
<dbReference type="Pfam" id="PF07572">
    <property type="entry name" value="BCNT"/>
    <property type="match status" value="1"/>
</dbReference>
<evidence type="ECO:0000313" key="8">
    <source>
        <dbReference type="EMBL" id="KAL0354627.1"/>
    </source>
</evidence>
<gene>
    <name evidence="8" type="ORF">Sradi_3909600</name>
</gene>
<evidence type="ECO:0000256" key="2">
    <source>
        <dbReference type="ARBA" id="ARBA00009340"/>
    </source>
</evidence>
<dbReference type="PANTHER" id="PTHR12891:SF0">
    <property type="entry name" value="MMS19 NUCLEOTIDE EXCISION REPAIR PROTEIN HOMOLOG"/>
    <property type="match status" value="1"/>
</dbReference>
<dbReference type="AlphaFoldDB" id="A0AAW2PHX9"/>
<dbReference type="PROSITE" id="PS51279">
    <property type="entry name" value="BCNT_C"/>
    <property type="match status" value="1"/>
</dbReference>
<dbReference type="GO" id="GO:0006281">
    <property type="term" value="P:DNA repair"/>
    <property type="evidence" value="ECO:0007669"/>
    <property type="project" value="UniProtKB-UniRule"/>
</dbReference>
<dbReference type="InterPro" id="IPR016024">
    <property type="entry name" value="ARM-type_fold"/>
</dbReference>